<dbReference type="Pfam" id="PF00440">
    <property type="entry name" value="TetR_N"/>
    <property type="match status" value="1"/>
</dbReference>
<evidence type="ECO:0000313" key="7">
    <source>
        <dbReference type="EMBL" id="ERJ19734.1"/>
    </source>
</evidence>
<dbReference type="InterPro" id="IPR023772">
    <property type="entry name" value="DNA-bd_HTH_TetR-type_CS"/>
</dbReference>
<dbReference type="PANTHER" id="PTHR47506">
    <property type="entry name" value="TRANSCRIPTIONAL REGULATORY PROTEIN"/>
    <property type="match status" value="1"/>
</dbReference>
<dbReference type="Pfam" id="PF08361">
    <property type="entry name" value="TetR_C_2"/>
    <property type="match status" value="1"/>
</dbReference>
<evidence type="ECO:0000256" key="4">
    <source>
        <dbReference type="ARBA" id="ARBA00023163"/>
    </source>
</evidence>
<keyword evidence="1" id="KW-0678">Repressor</keyword>
<gene>
    <name evidence="7" type="primary">bpeR</name>
    <name evidence="7" type="ORF">SSPSH_001195</name>
</gene>
<dbReference type="SUPFAM" id="SSF48498">
    <property type="entry name" value="Tetracyclin repressor-like, C-terminal domain"/>
    <property type="match status" value="1"/>
</dbReference>
<evidence type="ECO:0000256" key="5">
    <source>
        <dbReference type="PROSITE-ProRule" id="PRU00335"/>
    </source>
</evidence>
<name>U2FUX5_9GAMM</name>
<evidence type="ECO:0000256" key="3">
    <source>
        <dbReference type="ARBA" id="ARBA00023125"/>
    </source>
</evidence>
<reference evidence="7 8" key="1">
    <citation type="journal article" date="2011" name="J. Bacteriol.">
        <title>Genome sequence of Salinisphaera shabanensis, a gammaproteobacterium from the harsh, variable environment of the brine-seawater interface of the Shaban Deep in the Red Sea.</title>
        <authorList>
            <person name="Antunes A."/>
            <person name="Alam I."/>
            <person name="Bajic V.B."/>
            <person name="Stingl U."/>
        </authorList>
    </citation>
    <scope>NUCLEOTIDE SEQUENCE [LARGE SCALE GENOMIC DNA]</scope>
    <source>
        <strain evidence="7 8">E1L3A</strain>
    </source>
</reference>
<evidence type="ECO:0000256" key="1">
    <source>
        <dbReference type="ARBA" id="ARBA00022491"/>
    </source>
</evidence>
<dbReference type="EMBL" id="AFNV02000007">
    <property type="protein sequence ID" value="ERJ19734.1"/>
    <property type="molecule type" value="Genomic_DNA"/>
</dbReference>
<evidence type="ECO:0000313" key="8">
    <source>
        <dbReference type="Proteomes" id="UP000006242"/>
    </source>
</evidence>
<dbReference type="AlphaFoldDB" id="U2FUX5"/>
<dbReference type="InterPro" id="IPR036271">
    <property type="entry name" value="Tet_transcr_reg_TetR-rel_C_sf"/>
</dbReference>
<dbReference type="PRINTS" id="PR00455">
    <property type="entry name" value="HTHTETR"/>
</dbReference>
<proteinExistence type="predicted"/>
<dbReference type="InterPro" id="IPR009057">
    <property type="entry name" value="Homeodomain-like_sf"/>
</dbReference>
<keyword evidence="4" id="KW-0804">Transcription</keyword>
<dbReference type="Gene3D" id="1.10.357.10">
    <property type="entry name" value="Tetracycline Repressor, domain 2"/>
    <property type="match status" value="1"/>
</dbReference>
<dbReference type="PROSITE" id="PS01081">
    <property type="entry name" value="HTH_TETR_1"/>
    <property type="match status" value="1"/>
</dbReference>
<dbReference type="GO" id="GO:0003677">
    <property type="term" value="F:DNA binding"/>
    <property type="evidence" value="ECO:0007669"/>
    <property type="project" value="UniProtKB-UniRule"/>
</dbReference>
<dbReference type="EC" id="6.3.2.1" evidence="7"/>
<dbReference type="Proteomes" id="UP000006242">
    <property type="component" value="Unassembled WGS sequence"/>
</dbReference>
<dbReference type="GO" id="GO:0004592">
    <property type="term" value="F:pantoate-beta-alanine ligase activity"/>
    <property type="evidence" value="ECO:0007669"/>
    <property type="project" value="UniProtKB-EC"/>
</dbReference>
<accession>U2FUX5</accession>
<feature type="DNA-binding region" description="H-T-H motif" evidence="5">
    <location>
        <begin position="53"/>
        <end position="72"/>
    </location>
</feature>
<feature type="domain" description="HTH tetR-type" evidence="6">
    <location>
        <begin position="30"/>
        <end position="90"/>
    </location>
</feature>
<dbReference type="RefSeq" id="WP_021031471.1">
    <property type="nucleotide sequence ID" value="NZ_AFNV02000007.1"/>
</dbReference>
<comment type="caution">
    <text evidence="7">The sequence shown here is derived from an EMBL/GenBank/DDBJ whole genome shotgun (WGS) entry which is preliminary data.</text>
</comment>
<organism evidence="7 8">
    <name type="scientific">Salinisphaera shabanensis E1L3A</name>
    <dbReference type="NCBI Taxonomy" id="1033802"/>
    <lineage>
        <taxon>Bacteria</taxon>
        <taxon>Pseudomonadati</taxon>
        <taxon>Pseudomonadota</taxon>
        <taxon>Gammaproteobacteria</taxon>
        <taxon>Salinisphaerales</taxon>
        <taxon>Salinisphaeraceae</taxon>
        <taxon>Salinisphaera</taxon>
    </lineage>
</organism>
<reference evidence="7 8" key="2">
    <citation type="journal article" date="2013" name="PLoS ONE">
        <title>INDIGO - INtegrated Data Warehouse of MIcrobial GenOmes with Examples from the Red Sea Extremophiles.</title>
        <authorList>
            <person name="Alam I."/>
            <person name="Antunes A."/>
            <person name="Kamau A.A."/>
            <person name="Ba Alawi W."/>
            <person name="Kalkatawi M."/>
            <person name="Stingl U."/>
            <person name="Bajic V.B."/>
        </authorList>
    </citation>
    <scope>NUCLEOTIDE SEQUENCE [LARGE SCALE GENOMIC DNA]</scope>
    <source>
        <strain evidence="7 8">E1L3A</strain>
    </source>
</reference>
<keyword evidence="8" id="KW-1185">Reference proteome</keyword>
<dbReference type="SUPFAM" id="SSF46689">
    <property type="entry name" value="Homeodomain-like"/>
    <property type="match status" value="1"/>
</dbReference>
<dbReference type="InterPro" id="IPR013572">
    <property type="entry name" value="Tscrpt_reg_MAATS_C"/>
</dbReference>
<evidence type="ECO:0000256" key="2">
    <source>
        <dbReference type="ARBA" id="ARBA00023015"/>
    </source>
</evidence>
<keyword evidence="3 5" id="KW-0238">DNA-binding</keyword>
<dbReference type="PANTHER" id="PTHR47506:SF1">
    <property type="entry name" value="HTH-TYPE TRANSCRIPTIONAL REGULATOR YJDC"/>
    <property type="match status" value="1"/>
</dbReference>
<keyword evidence="2" id="KW-0805">Transcription regulation</keyword>
<evidence type="ECO:0000259" key="6">
    <source>
        <dbReference type="PROSITE" id="PS50977"/>
    </source>
</evidence>
<keyword evidence="7" id="KW-0436">Ligase</keyword>
<dbReference type="InterPro" id="IPR001647">
    <property type="entry name" value="HTH_TetR"/>
</dbReference>
<protein>
    <submittedName>
        <fullName evidence="7">TetR family regulatory protein</fullName>
        <ecNumber evidence="7">6.3.2.1</ecNumber>
    </submittedName>
</protein>
<dbReference type="PROSITE" id="PS50977">
    <property type="entry name" value="HTH_TETR_2"/>
    <property type="match status" value="1"/>
</dbReference>
<dbReference type="STRING" id="1033802.SSPSH_001195"/>
<sequence>MYVTEFSGMLSIPARANDQAMARRTKNESAQTRETILDAAEIEMQARGVSQTSLDRIARRAQVTRGAIYWHFSDKRALLEAMVSRTHLPLRDLRQCLSQHIPGNEPLWLVREMMRHGLERLGHDARHRRVCHIVMHRCEVTDHGHPADELMRAMFEDARDVLLSLCNEIDQLGHLHPQLSVRDATDVVMAFMAGHYECVLRHPETYAADRDWAPLVDAALRGLIDEAASATLQRHAAMARPDTAIVE</sequence>
<dbReference type="eggNOG" id="COG1309">
    <property type="taxonomic scope" value="Bacteria"/>
</dbReference>